<dbReference type="PROSITE" id="PS51025">
    <property type="entry name" value="PWI"/>
    <property type="match status" value="1"/>
</dbReference>
<dbReference type="Gene3D" id="1.20.1390.10">
    <property type="entry name" value="PWI domain"/>
    <property type="match status" value="1"/>
</dbReference>
<dbReference type="GO" id="GO:0005681">
    <property type="term" value="C:spliceosomal complex"/>
    <property type="evidence" value="ECO:0007669"/>
    <property type="project" value="TreeGrafter"/>
</dbReference>
<feature type="compositionally biased region" description="Basic and acidic residues" evidence="3">
    <location>
        <begin position="189"/>
        <end position="232"/>
    </location>
</feature>
<feature type="compositionally biased region" description="Basic and acidic residues" evidence="3">
    <location>
        <begin position="297"/>
        <end position="311"/>
    </location>
</feature>
<dbReference type="Proteomes" id="UP001497744">
    <property type="component" value="Unassembled WGS sequence"/>
</dbReference>
<evidence type="ECO:0000256" key="2">
    <source>
        <dbReference type="SAM" id="Coils"/>
    </source>
</evidence>
<dbReference type="PANTHER" id="PTHR23148:SF0">
    <property type="entry name" value="SERINE_ARGININE REPETITIVE MATRIX PROTEIN 1"/>
    <property type="match status" value="1"/>
</dbReference>
<dbReference type="InterPro" id="IPR036483">
    <property type="entry name" value="PWI_dom_sf"/>
</dbReference>
<feature type="compositionally biased region" description="Basic residues" evidence="3">
    <location>
        <begin position="386"/>
        <end position="396"/>
    </location>
</feature>
<accession>A0AAV4LLU0</accession>
<dbReference type="GO" id="GO:0048024">
    <property type="term" value="P:regulation of mRNA splicing, via spliceosome"/>
    <property type="evidence" value="ECO:0007669"/>
    <property type="project" value="TreeGrafter"/>
</dbReference>
<dbReference type="InterPro" id="IPR052225">
    <property type="entry name" value="Ser/Arg_repetitive_matrix"/>
</dbReference>
<dbReference type="Pfam" id="PF01480">
    <property type="entry name" value="PWI"/>
    <property type="match status" value="1"/>
</dbReference>
<protein>
    <submittedName>
        <fullName evidence="5">Splicing factor</fullName>
    </submittedName>
</protein>
<feature type="domain" description="PWI" evidence="4">
    <location>
        <begin position="29"/>
        <end position="150"/>
    </location>
</feature>
<dbReference type="RefSeq" id="XP_067712778.1">
    <property type="nucleotide sequence ID" value="XM_067856677.1"/>
</dbReference>
<comment type="caution">
    <text evidence="5">The sequence shown here is derived from an EMBL/GenBank/DDBJ whole genome shotgun (WGS) entry which is preliminary data.</text>
</comment>
<dbReference type="PANTHER" id="PTHR23148">
    <property type="entry name" value="SERINE/ARGININE REGULATED NUCLEAR MATRIX PROTEIN"/>
    <property type="match status" value="1"/>
</dbReference>
<keyword evidence="1" id="KW-0507">mRNA processing</keyword>
<feature type="compositionally biased region" description="Basic residues" evidence="3">
    <location>
        <begin position="418"/>
        <end position="433"/>
    </location>
</feature>
<dbReference type="GO" id="GO:0003723">
    <property type="term" value="F:RNA binding"/>
    <property type="evidence" value="ECO:0007669"/>
    <property type="project" value="TreeGrafter"/>
</dbReference>
<proteinExistence type="predicted"/>
<feature type="compositionally biased region" description="Basic residues" evidence="3">
    <location>
        <begin position="238"/>
        <end position="248"/>
    </location>
</feature>
<feature type="coiled-coil region" evidence="2">
    <location>
        <begin position="148"/>
        <end position="175"/>
    </location>
</feature>
<dbReference type="EMBL" id="BPLF01000001">
    <property type="protein sequence ID" value="GIX60707.1"/>
    <property type="molecule type" value="Genomic_DNA"/>
</dbReference>
<dbReference type="SMART" id="SM00311">
    <property type="entry name" value="PWI"/>
    <property type="match status" value="1"/>
</dbReference>
<reference evidence="5 6" key="1">
    <citation type="submission" date="2021-06" db="EMBL/GenBank/DDBJ databases">
        <title>Genome sequence of Babesia caballi.</title>
        <authorList>
            <person name="Yamagishi J."/>
            <person name="Kidaka T."/>
            <person name="Ochi A."/>
        </authorList>
    </citation>
    <scope>NUCLEOTIDE SEQUENCE [LARGE SCALE GENOMIC DNA]</scope>
    <source>
        <strain evidence="5">USDA-D6B2</strain>
    </source>
</reference>
<dbReference type="GO" id="GO:0006397">
    <property type="term" value="P:mRNA processing"/>
    <property type="evidence" value="ECO:0007669"/>
    <property type="project" value="UniProtKB-KW"/>
</dbReference>
<sequence length="433" mass="49767">MLRGSRFSRGGGDLKTPFLAGKERELLESKKWPPCFSQSVDITRVQIDAFKPWITRRVTELMGVEDEIVVDYCISQLKFFGENDAKANAENAGDGGICLNEKPLLDPKKLQINLTGFMAKNARVFVKELWELLLAAQDNEYGIPQAFIDEKKRELAAIQEAAKEAEDNLQQMASELAAVVPIESVDNATLKDEPSEDHSPPVRGPPSDDRERHRSGSRDARQHRSPRGDRSSVDPWYKQRKYTRHRNQRPGAASYRREDPPRDTRRGSDYRRRRSPSETPSRSRSVPYRHRRKTYRKRTESHTSLDSDSHRSRSSSRSSEVRRNHRRRRRRTYSSASSASAPTASSDSASRSPRSISSSSSHGGRRRQLRRSEAGGSRHHRDSERRSRRRTRRRSHSSASYSSSRSPSRSRSASSPPRRSRRRSRSYARRWRS</sequence>
<evidence type="ECO:0000313" key="6">
    <source>
        <dbReference type="Proteomes" id="UP001497744"/>
    </source>
</evidence>
<evidence type="ECO:0000256" key="1">
    <source>
        <dbReference type="ARBA" id="ARBA00022664"/>
    </source>
</evidence>
<evidence type="ECO:0000259" key="4">
    <source>
        <dbReference type="PROSITE" id="PS51025"/>
    </source>
</evidence>
<keyword evidence="2" id="KW-0175">Coiled coil</keyword>
<feature type="region of interest" description="Disordered" evidence="3">
    <location>
        <begin position="189"/>
        <end position="433"/>
    </location>
</feature>
<keyword evidence="6" id="KW-1185">Reference proteome</keyword>
<dbReference type="SUPFAM" id="SSF101233">
    <property type="entry name" value="PWI domain"/>
    <property type="match status" value="1"/>
</dbReference>
<evidence type="ECO:0000313" key="5">
    <source>
        <dbReference type="EMBL" id="GIX60707.1"/>
    </source>
</evidence>
<dbReference type="GeneID" id="94192190"/>
<gene>
    <name evidence="5" type="ORF">BcabD6B2_01420</name>
</gene>
<evidence type="ECO:0000256" key="3">
    <source>
        <dbReference type="SAM" id="MobiDB-lite"/>
    </source>
</evidence>
<name>A0AAV4LLU0_BABCB</name>
<feature type="compositionally biased region" description="Basic residues" evidence="3">
    <location>
        <begin position="287"/>
        <end position="296"/>
    </location>
</feature>
<feature type="compositionally biased region" description="Basic residues" evidence="3">
    <location>
        <begin position="323"/>
        <end position="332"/>
    </location>
</feature>
<feature type="compositionally biased region" description="Low complexity" evidence="3">
    <location>
        <begin position="333"/>
        <end position="362"/>
    </location>
</feature>
<dbReference type="InterPro" id="IPR002483">
    <property type="entry name" value="PWI_dom"/>
</dbReference>
<feature type="compositionally biased region" description="Low complexity" evidence="3">
    <location>
        <begin position="397"/>
        <end position="417"/>
    </location>
</feature>
<dbReference type="AlphaFoldDB" id="A0AAV4LLU0"/>
<organism evidence="5 6">
    <name type="scientific">Babesia caballi</name>
    <dbReference type="NCBI Taxonomy" id="5871"/>
    <lineage>
        <taxon>Eukaryota</taxon>
        <taxon>Sar</taxon>
        <taxon>Alveolata</taxon>
        <taxon>Apicomplexa</taxon>
        <taxon>Aconoidasida</taxon>
        <taxon>Piroplasmida</taxon>
        <taxon>Babesiidae</taxon>
        <taxon>Babesia</taxon>
    </lineage>
</organism>
<feature type="compositionally biased region" description="Basic and acidic residues" evidence="3">
    <location>
        <begin position="255"/>
        <end position="270"/>
    </location>
</feature>